<proteinExistence type="predicted"/>
<dbReference type="Proteomes" id="UP000595446">
    <property type="component" value="Chromosome"/>
</dbReference>
<accession>A0A7R7GPG9</accession>
<evidence type="ECO:0000313" key="2">
    <source>
        <dbReference type="Proteomes" id="UP000595446"/>
    </source>
</evidence>
<organism evidence="1 2">
    <name type="scientific">Mycobacterium heckeshornense</name>
    <dbReference type="NCBI Taxonomy" id="110505"/>
    <lineage>
        <taxon>Bacteria</taxon>
        <taxon>Bacillati</taxon>
        <taxon>Actinomycetota</taxon>
        <taxon>Actinomycetes</taxon>
        <taxon>Mycobacteriales</taxon>
        <taxon>Mycobacteriaceae</taxon>
        <taxon>Mycobacterium</taxon>
    </lineage>
</organism>
<evidence type="ECO:0000313" key="1">
    <source>
        <dbReference type="EMBL" id="BCO33715.1"/>
    </source>
</evidence>
<name>A0A7R7GPG9_9MYCO</name>
<protein>
    <submittedName>
        <fullName evidence="1">Uncharacterized protein</fullName>
    </submittedName>
</protein>
<dbReference type="AlphaFoldDB" id="A0A7R7GPG9"/>
<reference evidence="1 2" key="1">
    <citation type="submission" date="2020-12" db="EMBL/GenBank/DDBJ databases">
        <title>Complete genome sequence of Mycobacterium heckeshornense JCM 15655T, closely related to a pathogenic non-tuberculous mycobacterial species Mycobacterium xenopi.</title>
        <authorList>
            <person name="Yoshida M."/>
            <person name="Fukano H."/>
            <person name="Asakura T."/>
            <person name="Suzuki M."/>
            <person name="Hoshino Y."/>
        </authorList>
    </citation>
    <scope>NUCLEOTIDE SEQUENCE [LARGE SCALE GENOMIC DNA]</scope>
    <source>
        <strain evidence="1 2">JCM 15655</strain>
    </source>
</reference>
<sequence>MLPAEQLTANRGEGLDFTTTPPACQHKFHREITAFHFRGVLCAMKEDLSVPDVAGSQYNLTWATFGGSGWLRVAELGFSVAAGRKVCTN</sequence>
<gene>
    <name evidence="1" type="ORF">MHEC_01480</name>
</gene>
<dbReference type="EMBL" id="AP024237">
    <property type="protein sequence ID" value="BCO33715.1"/>
    <property type="molecule type" value="Genomic_DNA"/>
</dbReference>
<keyword evidence="2" id="KW-1185">Reference proteome</keyword>